<accession>A0AAV6MWN6</accession>
<keyword evidence="2" id="KW-1185">Reference proteome</keyword>
<dbReference type="Proteomes" id="UP000685013">
    <property type="component" value="Chromosome 11"/>
</dbReference>
<proteinExistence type="predicted"/>
<dbReference type="PANTHER" id="PTHR34539:SF15">
    <property type="match status" value="1"/>
</dbReference>
<reference evidence="1 2" key="1">
    <citation type="journal article" date="2021" name="Hortic Res">
        <title>The domestication of Cucurbita argyrosperma as revealed by the genome of its wild relative.</title>
        <authorList>
            <person name="Barrera-Redondo J."/>
            <person name="Sanchez-de la Vega G."/>
            <person name="Aguirre-Liguori J.A."/>
            <person name="Castellanos-Morales G."/>
            <person name="Gutierrez-Guerrero Y.T."/>
            <person name="Aguirre-Dugua X."/>
            <person name="Aguirre-Planter E."/>
            <person name="Tenaillon M.I."/>
            <person name="Lira-Saade R."/>
            <person name="Eguiarte L.E."/>
        </authorList>
    </citation>
    <scope>NUCLEOTIDE SEQUENCE [LARGE SCALE GENOMIC DNA]</scope>
    <source>
        <strain evidence="1">JBR-2021</strain>
    </source>
</reference>
<comment type="caution">
    <text evidence="1">The sequence shown here is derived from an EMBL/GenBank/DDBJ whole genome shotgun (WGS) entry which is preliminary data.</text>
</comment>
<evidence type="ECO:0000313" key="1">
    <source>
        <dbReference type="EMBL" id="KAG6587646.1"/>
    </source>
</evidence>
<feature type="non-terminal residue" evidence="1">
    <location>
        <position position="1"/>
    </location>
</feature>
<dbReference type="AlphaFoldDB" id="A0AAV6MWN6"/>
<protein>
    <submittedName>
        <fullName evidence="1">Uncharacterized protein</fullName>
    </submittedName>
</protein>
<sequence>MEPCIDSRKRVRDESNESLFNFVGSKILRFDSAEFNFISPDLDDAPVDSVSSDAESIVSKQSGAIHSNDSGLDSFQPLPIQEDLLKILDEADVSIDRELAIPDLDSVISSFEKEINVPVPAVQPELGYLLEASDDELGLPPAALKGEMEPVNFGGKYSGSAGMKGFLGFEDEVPNYCWLENLSSEIEWNRREEEVAALGGLLDHNTDGAVELPPYRSETMFCL</sequence>
<name>A0AAV6MWN6_9ROSI</name>
<evidence type="ECO:0000313" key="2">
    <source>
        <dbReference type="Proteomes" id="UP000685013"/>
    </source>
</evidence>
<dbReference type="EMBL" id="JAGKQH010000011">
    <property type="protein sequence ID" value="KAG6587646.1"/>
    <property type="molecule type" value="Genomic_DNA"/>
</dbReference>
<gene>
    <name evidence="1" type="ORF">SDJN03_16211</name>
</gene>
<organism evidence="1 2">
    <name type="scientific">Cucurbita argyrosperma subsp. sororia</name>
    <dbReference type="NCBI Taxonomy" id="37648"/>
    <lineage>
        <taxon>Eukaryota</taxon>
        <taxon>Viridiplantae</taxon>
        <taxon>Streptophyta</taxon>
        <taxon>Embryophyta</taxon>
        <taxon>Tracheophyta</taxon>
        <taxon>Spermatophyta</taxon>
        <taxon>Magnoliopsida</taxon>
        <taxon>eudicotyledons</taxon>
        <taxon>Gunneridae</taxon>
        <taxon>Pentapetalae</taxon>
        <taxon>rosids</taxon>
        <taxon>fabids</taxon>
        <taxon>Cucurbitales</taxon>
        <taxon>Cucurbitaceae</taxon>
        <taxon>Cucurbiteae</taxon>
        <taxon>Cucurbita</taxon>
    </lineage>
</organism>
<dbReference type="PANTHER" id="PTHR34539">
    <property type="entry name" value="T6J4.11 PROTEIN"/>
    <property type="match status" value="1"/>
</dbReference>